<gene>
    <name evidence="3" type="ORF">LSINAPIS_LOCUS2766</name>
</gene>
<feature type="signal peptide" evidence="1">
    <location>
        <begin position="1"/>
        <end position="17"/>
    </location>
</feature>
<sequence length="421" mass="48324">MVDFIFLILCISEVALASYHEQYRIPHATSDRWESYYFNEKEYIMQNLPVNWENAKIICRGHHNGSLATIDTKDKAEFLAEALSELQFSIESVWVGARRDSADDPEGYRWSNSVELRRTAADVLNNEDQTINFKHYPMWLNRTHIPVNEGGADCVAVERVNHDKPVFLDLPCHLDRPFVCEKDAHIEVRVQELRSVRCRSGLYHVFDGRLDWHQAAAYCVLNKMTLANIATAKCLKKLGLTMLKSRPSIESAWVGAKGALGRWTWIDTGLSIFASTPYIDVRNAVWPPMRHNTIKQNGCLQLDRHATHSPVFMEARCERKMQFICYQATGIAALRSTLPPASDDNFYYILVRQLLYWQHAFENCQRMNGTLATVEHIWISGHLNMTKDPVSDVTAYSWWNPATSKRVPDPKGDFPGLYLTI</sequence>
<dbReference type="AlphaFoldDB" id="A0A5E4PXG3"/>
<reference evidence="3 4" key="1">
    <citation type="submission" date="2017-07" db="EMBL/GenBank/DDBJ databases">
        <authorList>
            <person name="Talla V."/>
            <person name="Backstrom N."/>
        </authorList>
    </citation>
    <scope>NUCLEOTIDE SEQUENCE [LARGE SCALE GENOMIC DNA]</scope>
</reference>
<dbReference type="Pfam" id="PF00059">
    <property type="entry name" value="Lectin_C"/>
    <property type="match status" value="2"/>
</dbReference>
<keyword evidence="1" id="KW-0732">Signal</keyword>
<dbReference type="Gene3D" id="3.10.100.10">
    <property type="entry name" value="Mannose-Binding Protein A, subunit A"/>
    <property type="match status" value="2"/>
</dbReference>
<feature type="non-terminal residue" evidence="3">
    <location>
        <position position="421"/>
    </location>
</feature>
<evidence type="ECO:0000313" key="3">
    <source>
        <dbReference type="EMBL" id="VVC89703.1"/>
    </source>
</evidence>
<feature type="domain" description="C-type lectin" evidence="2">
    <location>
        <begin position="203"/>
        <end position="326"/>
    </location>
</feature>
<evidence type="ECO:0000259" key="2">
    <source>
        <dbReference type="PROSITE" id="PS50041"/>
    </source>
</evidence>
<dbReference type="PANTHER" id="PTHR45710">
    <property type="entry name" value="C-TYPE LECTIN DOMAIN-CONTAINING PROTEIN 180"/>
    <property type="match status" value="1"/>
</dbReference>
<evidence type="ECO:0000313" key="4">
    <source>
        <dbReference type="Proteomes" id="UP000324832"/>
    </source>
</evidence>
<dbReference type="SUPFAM" id="SSF56436">
    <property type="entry name" value="C-type lectin-like"/>
    <property type="match status" value="3"/>
</dbReference>
<feature type="domain" description="C-type lectin" evidence="2">
    <location>
        <begin position="38"/>
        <end position="181"/>
    </location>
</feature>
<feature type="chain" id="PRO_5022826744" description="C-type lectin domain-containing protein" evidence="1">
    <location>
        <begin position="18"/>
        <end position="421"/>
    </location>
</feature>
<name>A0A5E4PXG3_9NEOP</name>
<dbReference type="PANTHER" id="PTHR45710:SF26">
    <property type="entry name" value="RH26557P"/>
    <property type="match status" value="1"/>
</dbReference>
<dbReference type="InterPro" id="IPR016187">
    <property type="entry name" value="CTDL_fold"/>
</dbReference>
<protein>
    <recommendedName>
        <fullName evidence="2">C-type lectin domain-containing protein</fullName>
    </recommendedName>
</protein>
<dbReference type="PROSITE" id="PS50041">
    <property type="entry name" value="C_TYPE_LECTIN_2"/>
    <property type="match status" value="2"/>
</dbReference>
<dbReference type="SMART" id="SM00034">
    <property type="entry name" value="CLECT"/>
    <property type="match status" value="2"/>
</dbReference>
<dbReference type="InterPro" id="IPR050828">
    <property type="entry name" value="C-type_lectin/matrix_domain"/>
</dbReference>
<dbReference type="CDD" id="cd00037">
    <property type="entry name" value="CLECT"/>
    <property type="match status" value="2"/>
</dbReference>
<dbReference type="InterPro" id="IPR016186">
    <property type="entry name" value="C-type_lectin-like/link_sf"/>
</dbReference>
<accession>A0A5E4PXG3</accession>
<organism evidence="3 4">
    <name type="scientific">Leptidea sinapis</name>
    <dbReference type="NCBI Taxonomy" id="189913"/>
    <lineage>
        <taxon>Eukaryota</taxon>
        <taxon>Metazoa</taxon>
        <taxon>Ecdysozoa</taxon>
        <taxon>Arthropoda</taxon>
        <taxon>Hexapoda</taxon>
        <taxon>Insecta</taxon>
        <taxon>Pterygota</taxon>
        <taxon>Neoptera</taxon>
        <taxon>Endopterygota</taxon>
        <taxon>Lepidoptera</taxon>
        <taxon>Glossata</taxon>
        <taxon>Ditrysia</taxon>
        <taxon>Papilionoidea</taxon>
        <taxon>Pieridae</taxon>
        <taxon>Dismorphiinae</taxon>
        <taxon>Leptidea</taxon>
    </lineage>
</organism>
<keyword evidence="4" id="KW-1185">Reference proteome</keyword>
<dbReference type="EMBL" id="FZQP02000604">
    <property type="protein sequence ID" value="VVC89703.1"/>
    <property type="molecule type" value="Genomic_DNA"/>
</dbReference>
<proteinExistence type="predicted"/>
<dbReference type="Proteomes" id="UP000324832">
    <property type="component" value="Unassembled WGS sequence"/>
</dbReference>
<evidence type="ECO:0000256" key="1">
    <source>
        <dbReference type="SAM" id="SignalP"/>
    </source>
</evidence>
<dbReference type="InterPro" id="IPR001304">
    <property type="entry name" value="C-type_lectin-like"/>
</dbReference>